<evidence type="ECO:0000313" key="3">
    <source>
        <dbReference type="Proteomes" id="UP000245631"/>
    </source>
</evidence>
<feature type="domain" description="TIR" evidence="1">
    <location>
        <begin position="208"/>
        <end position="345"/>
    </location>
</feature>
<protein>
    <submittedName>
        <fullName evidence="2">TIR domain-containing protein</fullName>
    </submittedName>
</protein>
<evidence type="ECO:0000259" key="1">
    <source>
        <dbReference type="PROSITE" id="PS50104"/>
    </source>
</evidence>
<dbReference type="EMBL" id="QGGH01000007">
    <property type="protein sequence ID" value="PWJ89525.1"/>
    <property type="molecule type" value="Genomic_DNA"/>
</dbReference>
<dbReference type="GO" id="GO:0007165">
    <property type="term" value="P:signal transduction"/>
    <property type="evidence" value="ECO:0007669"/>
    <property type="project" value="InterPro"/>
</dbReference>
<dbReference type="RefSeq" id="WP_170136810.1">
    <property type="nucleotide sequence ID" value="NZ_QGGH01000007.1"/>
</dbReference>
<reference evidence="2 3" key="1">
    <citation type="submission" date="2018-05" db="EMBL/GenBank/DDBJ databases">
        <title>Genomic Encyclopedia of Type Strains, Phase IV (KMG-IV): sequencing the most valuable type-strain genomes for metagenomic binning, comparative biology and taxonomic classification.</title>
        <authorList>
            <person name="Goeker M."/>
        </authorList>
    </citation>
    <scope>NUCLEOTIDE SEQUENCE [LARGE SCALE GENOMIC DNA]</scope>
    <source>
        <strain evidence="2 3">DSM 2626</strain>
    </source>
</reference>
<dbReference type="Gene3D" id="3.40.50.10140">
    <property type="entry name" value="Toll/interleukin-1 receptor homology (TIR) domain"/>
    <property type="match status" value="1"/>
</dbReference>
<gene>
    <name evidence="2" type="ORF">C8D77_107169</name>
</gene>
<accession>A0A8E2W9P8</accession>
<dbReference type="SMART" id="SM00255">
    <property type="entry name" value="TIR"/>
    <property type="match status" value="1"/>
</dbReference>
<evidence type="ECO:0000313" key="2">
    <source>
        <dbReference type="EMBL" id="PWJ89525.1"/>
    </source>
</evidence>
<dbReference type="PROSITE" id="PS50104">
    <property type="entry name" value="TIR"/>
    <property type="match status" value="1"/>
</dbReference>
<sequence>MPVLGKRPELIRLQKAFEAEAGTFPDLSLSILYFSQERIPADRTFRKPNHQIMLWQYYGQLDGSEESTKRMFESMQSSNIAMAGLRGCQFSCCALLEGEPTAHFIRMAQRAGNIFSDRECDRIKLHAINDFASNFPPSTNGKPISCSNSNRLAIWLNHVLHHLGRTHPRYLMEAKIDIDPYAASLSAIDAMLATTKPKVATSSTFDTRRFRVALSFPGEHRPFVRAVAEHLKNDLGHDSVFYDNDYVAELARPNLDVLLQRIYHDNSDLIVVFLCGDYIAKEWCGLEWRAIRNIIKQRRDATVMLLRLDQAQVPGLFGIDGYIDVENWSPAQTAEAIMTRLRSDDVQSE</sequence>
<dbReference type="SUPFAM" id="SSF52200">
    <property type="entry name" value="Toll/Interleukin receptor TIR domain"/>
    <property type="match status" value="1"/>
</dbReference>
<dbReference type="InterPro" id="IPR035897">
    <property type="entry name" value="Toll_tir_struct_dom_sf"/>
</dbReference>
<dbReference type="GeneID" id="61056654"/>
<dbReference type="AlphaFoldDB" id="A0A8E2W9P8"/>
<dbReference type="Pfam" id="PF13676">
    <property type="entry name" value="TIR_2"/>
    <property type="match status" value="1"/>
</dbReference>
<organism evidence="2 3">
    <name type="scientific">Rhizobium loti</name>
    <name type="common">Mesorhizobium loti</name>
    <dbReference type="NCBI Taxonomy" id="381"/>
    <lineage>
        <taxon>Bacteria</taxon>
        <taxon>Pseudomonadati</taxon>
        <taxon>Pseudomonadota</taxon>
        <taxon>Alphaproteobacteria</taxon>
        <taxon>Hyphomicrobiales</taxon>
        <taxon>Phyllobacteriaceae</taxon>
        <taxon>Mesorhizobium</taxon>
    </lineage>
</organism>
<dbReference type="Proteomes" id="UP000245631">
    <property type="component" value="Unassembled WGS sequence"/>
</dbReference>
<name>A0A8E2W9P8_RHILI</name>
<dbReference type="InterPro" id="IPR000157">
    <property type="entry name" value="TIR_dom"/>
</dbReference>
<proteinExistence type="predicted"/>
<comment type="caution">
    <text evidence="2">The sequence shown here is derived from an EMBL/GenBank/DDBJ whole genome shotgun (WGS) entry which is preliminary data.</text>
</comment>